<keyword evidence="3" id="KW-1185">Reference proteome</keyword>
<evidence type="ECO:0000256" key="1">
    <source>
        <dbReference type="SAM" id="MobiDB-lite"/>
    </source>
</evidence>
<protein>
    <submittedName>
        <fullName evidence="2">Uncharacterized protein</fullName>
    </submittedName>
</protein>
<sequence length="113" mass="12550">MMNLGIRGSPTSDISQPRRFSLPRPPTGQHQSIRLESDEAALKEDLGPKPAQEAATSEASKVDHLGLLALKQAISVAFTQRRANLLLHVLWHRQLTVSAEEVQNAIEVRVPYY</sequence>
<gene>
    <name evidence="2" type="ORF">PXEA_LOCUS35277</name>
</gene>
<evidence type="ECO:0000313" key="3">
    <source>
        <dbReference type="Proteomes" id="UP000784294"/>
    </source>
</evidence>
<dbReference type="EMBL" id="CAAALY010271257">
    <property type="protein sequence ID" value="VEL41837.1"/>
    <property type="molecule type" value="Genomic_DNA"/>
</dbReference>
<proteinExistence type="predicted"/>
<feature type="region of interest" description="Disordered" evidence="1">
    <location>
        <begin position="1"/>
        <end position="33"/>
    </location>
</feature>
<name>A0A448XPR8_9PLAT</name>
<dbReference type="AlphaFoldDB" id="A0A448XPR8"/>
<reference evidence="2" key="1">
    <citation type="submission" date="2018-11" db="EMBL/GenBank/DDBJ databases">
        <authorList>
            <consortium name="Pathogen Informatics"/>
        </authorList>
    </citation>
    <scope>NUCLEOTIDE SEQUENCE</scope>
</reference>
<accession>A0A448XPR8</accession>
<evidence type="ECO:0000313" key="2">
    <source>
        <dbReference type="EMBL" id="VEL41837.1"/>
    </source>
</evidence>
<organism evidence="2 3">
    <name type="scientific">Protopolystoma xenopodis</name>
    <dbReference type="NCBI Taxonomy" id="117903"/>
    <lineage>
        <taxon>Eukaryota</taxon>
        <taxon>Metazoa</taxon>
        <taxon>Spiralia</taxon>
        <taxon>Lophotrochozoa</taxon>
        <taxon>Platyhelminthes</taxon>
        <taxon>Monogenea</taxon>
        <taxon>Polyopisthocotylea</taxon>
        <taxon>Polystomatidea</taxon>
        <taxon>Polystomatidae</taxon>
        <taxon>Protopolystoma</taxon>
    </lineage>
</organism>
<comment type="caution">
    <text evidence="2">The sequence shown here is derived from an EMBL/GenBank/DDBJ whole genome shotgun (WGS) entry which is preliminary data.</text>
</comment>
<dbReference type="Proteomes" id="UP000784294">
    <property type="component" value="Unassembled WGS sequence"/>
</dbReference>